<dbReference type="Proteomes" id="UP000240418">
    <property type="component" value="Unassembled WGS sequence"/>
</dbReference>
<proteinExistence type="predicted"/>
<evidence type="ECO:0000313" key="1">
    <source>
        <dbReference type="EMBL" id="PSL19590.1"/>
    </source>
</evidence>
<name>A0A2P8FCZ5_9RHOB</name>
<gene>
    <name evidence="1" type="ORF">CLV88_10512</name>
</gene>
<sequence length="80" mass="8774">MLENNAHSHMANIENCNISAESILILLGPNRQHGFSIFGLRLAQGINQNGSCKTQVTRAFGIHFEKAALRCKCKPGVSEH</sequence>
<reference evidence="1 2" key="1">
    <citation type="submission" date="2018-03" db="EMBL/GenBank/DDBJ databases">
        <title>Genomic Encyclopedia of Archaeal and Bacterial Type Strains, Phase II (KMG-II): from individual species to whole genera.</title>
        <authorList>
            <person name="Goeker M."/>
        </authorList>
    </citation>
    <scope>NUCLEOTIDE SEQUENCE [LARGE SCALE GENOMIC DNA]</scope>
    <source>
        <strain evidence="1 2">DSM 100673</strain>
    </source>
</reference>
<accession>A0A2P8FCZ5</accession>
<dbReference type="EMBL" id="PYGJ01000005">
    <property type="protein sequence ID" value="PSL19590.1"/>
    <property type="molecule type" value="Genomic_DNA"/>
</dbReference>
<dbReference type="AlphaFoldDB" id="A0A2P8FCZ5"/>
<keyword evidence="2" id="KW-1185">Reference proteome</keyword>
<organism evidence="1 2">
    <name type="scientific">Shimia abyssi</name>
    <dbReference type="NCBI Taxonomy" id="1662395"/>
    <lineage>
        <taxon>Bacteria</taxon>
        <taxon>Pseudomonadati</taxon>
        <taxon>Pseudomonadota</taxon>
        <taxon>Alphaproteobacteria</taxon>
        <taxon>Rhodobacterales</taxon>
        <taxon>Roseobacteraceae</taxon>
    </lineage>
</organism>
<protein>
    <submittedName>
        <fullName evidence="1">Uncharacterized protein</fullName>
    </submittedName>
</protein>
<evidence type="ECO:0000313" key="2">
    <source>
        <dbReference type="Proteomes" id="UP000240418"/>
    </source>
</evidence>
<comment type="caution">
    <text evidence="1">The sequence shown here is derived from an EMBL/GenBank/DDBJ whole genome shotgun (WGS) entry which is preliminary data.</text>
</comment>